<dbReference type="OrthoDB" id="7853257at2"/>
<dbReference type="STRING" id="1508389.SAMN05444003_1085"/>
<dbReference type="Pfam" id="PF01037">
    <property type="entry name" value="AsnC_trans_reg"/>
    <property type="match status" value="1"/>
</dbReference>
<dbReference type="InterPro" id="IPR019885">
    <property type="entry name" value="Tscrpt_reg_HTH_AsnC-type_CS"/>
</dbReference>
<evidence type="ECO:0000256" key="3">
    <source>
        <dbReference type="ARBA" id="ARBA00023163"/>
    </source>
</evidence>
<dbReference type="EMBL" id="FQXB01000001">
    <property type="protein sequence ID" value="SHG82103.1"/>
    <property type="molecule type" value="Genomic_DNA"/>
</dbReference>
<evidence type="ECO:0000259" key="4">
    <source>
        <dbReference type="PROSITE" id="PS50956"/>
    </source>
</evidence>
<dbReference type="InterPro" id="IPR019888">
    <property type="entry name" value="Tscrpt_reg_AsnC-like"/>
</dbReference>
<dbReference type="Proteomes" id="UP000184074">
    <property type="component" value="Unassembled WGS sequence"/>
</dbReference>
<dbReference type="InterPro" id="IPR019887">
    <property type="entry name" value="Tscrpt_reg_AsnC/Lrp_C"/>
</dbReference>
<dbReference type="GO" id="GO:0043200">
    <property type="term" value="P:response to amino acid"/>
    <property type="evidence" value="ECO:0007669"/>
    <property type="project" value="TreeGrafter"/>
</dbReference>
<dbReference type="Pfam" id="PF13412">
    <property type="entry name" value="HTH_24"/>
    <property type="match status" value="1"/>
</dbReference>
<keyword evidence="1" id="KW-0805">Transcription regulation</keyword>
<proteinExistence type="predicted"/>
<dbReference type="Gene3D" id="3.30.70.920">
    <property type="match status" value="1"/>
</dbReference>
<dbReference type="GO" id="GO:0043565">
    <property type="term" value="F:sequence-specific DNA binding"/>
    <property type="evidence" value="ECO:0007669"/>
    <property type="project" value="InterPro"/>
</dbReference>
<dbReference type="SUPFAM" id="SSF46785">
    <property type="entry name" value="Winged helix' DNA-binding domain"/>
    <property type="match status" value="1"/>
</dbReference>
<gene>
    <name evidence="5" type="ORF">SAMN05444003_1085</name>
</gene>
<dbReference type="PRINTS" id="PR00033">
    <property type="entry name" value="HTHASNC"/>
</dbReference>
<dbReference type="PROSITE" id="PS50956">
    <property type="entry name" value="HTH_ASNC_2"/>
    <property type="match status" value="1"/>
</dbReference>
<dbReference type="PROSITE" id="PS00519">
    <property type="entry name" value="HTH_ASNC_1"/>
    <property type="match status" value="1"/>
</dbReference>
<dbReference type="InterPro" id="IPR011008">
    <property type="entry name" value="Dimeric_a/b-barrel"/>
</dbReference>
<reference evidence="5 6" key="1">
    <citation type="submission" date="2016-11" db="EMBL/GenBank/DDBJ databases">
        <authorList>
            <person name="Jaros S."/>
            <person name="Januszkiewicz K."/>
            <person name="Wedrychowicz H."/>
        </authorList>
    </citation>
    <scope>NUCLEOTIDE SEQUENCE [LARGE SCALE GENOMIC DNA]</scope>
    <source>
        <strain evidence="5 6">DSM 28715</strain>
    </source>
</reference>
<dbReference type="Gene3D" id="1.10.10.10">
    <property type="entry name" value="Winged helix-like DNA-binding domain superfamily/Winged helix DNA-binding domain"/>
    <property type="match status" value="1"/>
</dbReference>
<dbReference type="AlphaFoldDB" id="A0A1M5MZB2"/>
<sequence>MLDDISRSILRYLQNDPTLAIPELADRVNLTAAQATRRLDKLTEEGIIKGQEAQINWEALGFTVQVSLRITLDKTATRAFDEFQAAAREIAEVLEIQTFLGRVDVRLSLVARDLNHYQQVYREQILTLPHIADIEALMTVSEVKRAEVLPI</sequence>
<dbReference type="RefSeq" id="WP_072899817.1">
    <property type="nucleotide sequence ID" value="NZ_FQXB01000001.1"/>
</dbReference>
<evidence type="ECO:0000313" key="5">
    <source>
        <dbReference type="EMBL" id="SHG82103.1"/>
    </source>
</evidence>
<accession>A0A1M5MZB2</accession>
<keyword evidence="6" id="KW-1185">Reference proteome</keyword>
<dbReference type="PANTHER" id="PTHR30154">
    <property type="entry name" value="LEUCINE-RESPONSIVE REGULATORY PROTEIN"/>
    <property type="match status" value="1"/>
</dbReference>
<dbReference type="InterPro" id="IPR000485">
    <property type="entry name" value="AsnC-type_HTH_dom"/>
</dbReference>
<dbReference type="SMART" id="SM00344">
    <property type="entry name" value="HTH_ASNC"/>
    <property type="match status" value="1"/>
</dbReference>
<organism evidence="5 6">
    <name type="scientific">Cognatiyoonia sediminum</name>
    <dbReference type="NCBI Taxonomy" id="1508389"/>
    <lineage>
        <taxon>Bacteria</taxon>
        <taxon>Pseudomonadati</taxon>
        <taxon>Pseudomonadota</taxon>
        <taxon>Alphaproteobacteria</taxon>
        <taxon>Rhodobacterales</taxon>
        <taxon>Paracoccaceae</taxon>
        <taxon>Cognatiyoonia</taxon>
    </lineage>
</organism>
<keyword evidence="3" id="KW-0804">Transcription</keyword>
<name>A0A1M5MZB2_9RHOB</name>
<dbReference type="SUPFAM" id="SSF54909">
    <property type="entry name" value="Dimeric alpha+beta barrel"/>
    <property type="match status" value="1"/>
</dbReference>
<keyword evidence="2" id="KW-0238">DNA-binding</keyword>
<evidence type="ECO:0000256" key="2">
    <source>
        <dbReference type="ARBA" id="ARBA00023125"/>
    </source>
</evidence>
<evidence type="ECO:0000256" key="1">
    <source>
        <dbReference type="ARBA" id="ARBA00023015"/>
    </source>
</evidence>
<dbReference type="GO" id="GO:0005829">
    <property type="term" value="C:cytosol"/>
    <property type="evidence" value="ECO:0007669"/>
    <property type="project" value="TreeGrafter"/>
</dbReference>
<protein>
    <submittedName>
        <fullName evidence="5">Lrp/AsnC family transcriptional regulator</fullName>
    </submittedName>
</protein>
<evidence type="ECO:0000313" key="6">
    <source>
        <dbReference type="Proteomes" id="UP000184074"/>
    </source>
</evidence>
<feature type="domain" description="HTH asnC-type" evidence="4">
    <location>
        <begin position="2"/>
        <end position="63"/>
    </location>
</feature>
<dbReference type="InterPro" id="IPR036390">
    <property type="entry name" value="WH_DNA-bd_sf"/>
</dbReference>
<dbReference type="InterPro" id="IPR036388">
    <property type="entry name" value="WH-like_DNA-bd_sf"/>
</dbReference>
<dbReference type="PANTHER" id="PTHR30154:SF34">
    <property type="entry name" value="TRANSCRIPTIONAL REGULATOR AZLB"/>
    <property type="match status" value="1"/>
</dbReference>